<name>A0A1B7NS13_9EURO</name>
<feature type="compositionally biased region" description="Polar residues" evidence="1">
    <location>
        <begin position="225"/>
        <end position="235"/>
    </location>
</feature>
<feature type="region of interest" description="Disordered" evidence="1">
    <location>
        <begin position="219"/>
        <end position="294"/>
    </location>
</feature>
<protein>
    <submittedName>
        <fullName evidence="2">Uncharacterized protein</fullName>
    </submittedName>
</protein>
<organism evidence="2 3">
    <name type="scientific">Emergomyces africanus</name>
    <dbReference type="NCBI Taxonomy" id="1955775"/>
    <lineage>
        <taxon>Eukaryota</taxon>
        <taxon>Fungi</taxon>
        <taxon>Dikarya</taxon>
        <taxon>Ascomycota</taxon>
        <taxon>Pezizomycotina</taxon>
        <taxon>Eurotiomycetes</taxon>
        <taxon>Eurotiomycetidae</taxon>
        <taxon>Onygenales</taxon>
        <taxon>Ajellomycetaceae</taxon>
        <taxon>Emergomyces</taxon>
    </lineage>
</organism>
<feature type="compositionally biased region" description="Polar residues" evidence="1">
    <location>
        <begin position="254"/>
        <end position="267"/>
    </location>
</feature>
<feature type="compositionally biased region" description="Polar residues" evidence="1">
    <location>
        <begin position="13"/>
        <end position="31"/>
    </location>
</feature>
<comment type="caution">
    <text evidence="2">The sequence shown here is derived from an EMBL/GenBank/DDBJ whole genome shotgun (WGS) entry which is preliminary data.</text>
</comment>
<feature type="region of interest" description="Disordered" evidence="1">
    <location>
        <begin position="1"/>
        <end position="68"/>
    </location>
</feature>
<sequence>MEKTTARRALGPKSTNIKQRSSSPTKKNTSAGGWEKEVPKPNPKPPKNRNRDAIDKSIQAVPTPAIKQKKPDVVEINLLPEQLPVEENKAAAPGPFFGNSYRHQRRHTTSSVWDEPSIPPVPWFYSYAEPNLRDKMRRPTKELVDAVSGDARFRRSSKSDLDMAKERYIDANSHDFDISSMAYNDSSGSTLGAKDENMELSSNVMTDKKRQTLPANKFDYVSAPETRQSTSSVAISTLMAGSKRRSHRERDISENSADYEQNNIPGNSSTRSSRRHSSNPATIGASSRSRRNQSSNNIFSKEAAADVQAALETAGIKTSSKRYDDDHQRASSASSNPRAAKPASEFDYDAFLDAQQGVSEAKRVQRLAASRRRSMML</sequence>
<dbReference type="AlphaFoldDB" id="A0A1B7NS13"/>
<accession>A0A1B7NS13</accession>
<proteinExistence type="predicted"/>
<dbReference type="OrthoDB" id="5394106at2759"/>
<evidence type="ECO:0000313" key="3">
    <source>
        <dbReference type="Proteomes" id="UP000091918"/>
    </source>
</evidence>
<dbReference type="STRING" id="1658172.A0A1B7NS13"/>
<feature type="compositionally biased region" description="Low complexity" evidence="1">
    <location>
        <begin position="330"/>
        <end position="342"/>
    </location>
</feature>
<reference evidence="2 3" key="1">
    <citation type="submission" date="2015-07" db="EMBL/GenBank/DDBJ databases">
        <title>Emmonsia species relationships and genome sequence.</title>
        <authorList>
            <person name="Cuomo C.A."/>
            <person name="Schwartz I.S."/>
            <person name="Kenyon C."/>
            <person name="de Hoog G.S."/>
            <person name="Govender N.P."/>
            <person name="Botha A."/>
            <person name="Moreno L."/>
            <person name="de Vries M."/>
            <person name="Munoz J.F."/>
            <person name="Stielow J.B."/>
        </authorList>
    </citation>
    <scope>NUCLEOTIDE SEQUENCE [LARGE SCALE GENOMIC DNA]</scope>
    <source>
        <strain evidence="2 3">CBS 136260</strain>
    </source>
</reference>
<evidence type="ECO:0000256" key="1">
    <source>
        <dbReference type="SAM" id="MobiDB-lite"/>
    </source>
</evidence>
<dbReference type="EMBL" id="LGUA01001013">
    <property type="protein sequence ID" value="OAX79460.1"/>
    <property type="molecule type" value="Genomic_DNA"/>
</dbReference>
<dbReference type="Proteomes" id="UP000091918">
    <property type="component" value="Unassembled WGS sequence"/>
</dbReference>
<keyword evidence="3" id="KW-1185">Reference proteome</keyword>
<gene>
    <name evidence="2" type="ORF">ACJ72_06224</name>
</gene>
<evidence type="ECO:0000313" key="2">
    <source>
        <dbReference type="EMBL" id="OAX79460.1"/>
    </source>
</evidence>
<feature type="region of interest" description="Disordered" evidence="1">
    <location>
        <begin position="316"/>
        <end position="342"/>
    </location>
</feature>